<keyword evidence="1" id="KW-0732">Signal</keyword>
<dbReference type="EMBL" id="VCAU01000061">
    <property type="protein sequence ID" value="KAF9887450.1"/>
    <property type="molecule type" value="Genomic_DNA"/>
</dbReference>
<dbReference type="SUPFAM" id="SSF63829">
    <property type="entry name" value="Calcium-dependent phosphotriesterase"/>
    <property type="match status" value="1"/>
</dbReference>
<dbReference type="InterPro" id="IPR011042">
    <property type="entry name" value="6-blade_b-propeller_TolB-like"/>
</dbReference>
<dbReference type="PANTHER" id="PTHR47064">
    <property type="entry name" value="PUTATIVE (AFU_ORTHOLOGUE AFUA_1G08990)-RELATED"/>
    <property type="match status" value="1"/>
</dbReference>
<feature type="signal peptide" evidence="1">
    <location>
        <begin position="1"/>
        <end position="18"/>
    </location>
</feature>
<evidence type="ECO:0000256" key="1">
    <source>
        <dbReference type="SAM" id="SignalP"/>
    </source>
</evidence>
<dbReference type="Gene3D" id="2.120.10.30">
    <property type="entry name" value="TolB, C-terminal domain"/>
    <property type="match status" value="1"/>
</dbReference>
<comment type="caution">
    <text evidence="3">The sequence shown here is derived from an EMBL/GenBank/DDBJ whole genome shotgun (WGS) entry which is preliminary data.</text>
</comment>
<name>A0AAD4CJ45_ASPNN</name>
<evidence type="ECO:0000313" key="3">
    <source>
        <dbReference type="EMBL" id="KAF9887450.1"/>
    </source>
</evidence>
<dbReference type="Pfam" id="PF08450">
    <property type="entry name" value="SGL"/>
    <property type="match status" value="1"/>
</dbReference>
<proteinExistence type="predicted"/>
<protein>
    <recommendedName>
        <fullName evidence="2">SMP-30/Gluconolactonase/LRE-like region domain-containing protein</fullName>
    </recommendedName>
</protein>
<evidence type="ECO:0000313" key="4">
    <source>
        <dbReference type="Proteomes" id="UP001194746"/>
    </source>
</evidence>
<dbReference type="InterPro" id="IPR052988">
    <property type="entry name" value="Oryzine_lactonohydrolase"/>
</dbReference>
<sequence length="320" mass="34515">MNYLSLMIYSILAETTLAQPGITDPISEVCGPSVICVNHYANVLPYHFHRNISTLYVPSSFGDTAVNGTTLPDVKAVDFVVFDQKRGLEILGPNPSHEFMFTVSYAVHEAPVFVESLNKLFLSQLSPPSGYLPQLVIDLNQDPPTLSEYLSNPPLPCASYRYNQTSGAVFVVDDSLGQPNGIAFNPEGSIVYIGDSAGYGAPVNPEYGPSGSLYDATRSRTVYAFDISEDGTRALNKHPIYLAPGFIPDGLKVAANGYIVTAVGRGVDVLDPSGQLLVTIQTNYTVQNFAWTGPELKTLWLVGSGGISKVEWELAGQALK</sequence>
<feature type="domain" description="SMP-30/Gluconolactonase/LRE-like region" evidence="2">
    <location>
        <begin position="217"/>
        <end position="301"/>
    </location>
</feature>
<dbReference type="InterPro" id="IPR013658">
    <property type="entry name" value="SGL"/>
</dbReference>
<gene>
    <name evidence="3" type="ORF">FE257_010167</name>
</gene>
<evidence type="ECO:0000259" key="2">
    <source>
        <dbReference type="Pfam" id="PF08450"/>
    </source>
</evidence>
<keyword evidence="4" id="KW-1185">Reference proteome</keyword>
<reference evidence="3" key="2">
    <citation type="submission" date="2020-02" db="EMBL/GenBank/DDBJ databases">
        <authorList>
            <person name="Gilchrist C.L.M."/>
            <person name="Chooi Y.-H."/>
        </authorList>
    </citation>
    <scope>NUCLEOTIDE SEQUENCE</scope>
    <source>
        <strain evidence="3">MST-FP2251</strain>
    </source>
</reference>
<dbReference type="AlphaFoldDB" id="A0AAD4CJ45"/>
<accession>A0AAD4CJ45</accession>
<organism evidence="3 4">
    <name type="scientific">Aspergillus nanangensis</name>
    <dbReference type="NCBI Taxonomy" id="2582783"/>
    <lineage>
        <taxon>Eukaryota</taxon>
        <taxon>Fungi</taxon>
        <taxon>Dikarya</taxon>
        <taxon>Ascomycota</taxon>
        <taxon>Pezizomycotina</taxon>
        <taxon>Eurotiomycetes</taxon>
        <taxon>Eurotiomycetidae</taxon>
        <taxon>Eurotiales</taxon>
        <taxon>Aspergillaceae</taxon>
        <taxon>Aspergillus</taxon>
        <taxon>Aspergillus subgen. Circumdati</taxon>
    </lineage>
</organism>
<feature type="chain" id="PRO_5042038290" description="SMP-30/Gluconolactonase/LRE-like region domain-containing protein" evidence="1">
    <location>
        <begin position="19"/>
        <end position="320"/>
    </location>
</feature>
<reference evidence="3" key="1">
    <citation type="journal article" date="2019" name="Beilstein J. Org. Chem.">
        <title>Nanangenines: drimane sesquiterpenoids as the dominant metabolite cohort of a novel Australian fungus, Aspergillus nanangensis.</title>
        <authorList>
            <person name="Lacey H.J."/>
            <person name="Gilchrist C.L.M."/>
            <person name="Crombie A."/>
            <person name="Kalaitzis J.A."/>
            <person name="Vuong D."/>
            <person name="Rutledge P.J."/>
            <person name="Turner P."/>
            <person name="Pitt J.I."/>
            <person name="Lacey E."/>
            <person name="Chooi Y.H."/>
            <person name="Piggott A.M."/>
        </authorList>
    </citation>
    <scope>NUCLEOTIDE SEQUENCE</scope>
    <source>
        <strain evidence="3">MST-FP2251</strain>
    </source>
</reference>
<dbReference type="PANTHER" id="PTHR47064:SF2">
    <property type="entry name" value="SMP-30_GLUCONOLACTONASE_LRE-LIKE REGION DOMAIN-CONTAINING PROTEIN-RELATED"/>
    <property type="match status" value="1"/>
</dbReference>
<dbReference type="Proteomes" id="UP001194746">
    <property type="component" value="Unassembled WGS sequence"/>
</dbReference>